<dbReference type="PROSITE" id="PS00379">
    <property type="entry name" value="CDP_ALCOHOL_P_TRANSF"/>
    <property type="match status" value="1"/>
</dbReference>
<dbReference type="EC" id="2.7.8.5" evidence="4"/>
<evidence type="ECO:0000256" key="11">
    <source>
        <dbReference type="ARBA" id="ARBA00023136"/>
    </source>
</evidence>
<evidence type="ECO:0000256" key="12">
    <source>
        <dbReference type="ARBA" id="ARBA00023209"/>
    </source>
</evidence>
<comment type="similarity">
    <text evidence="3 15">Belongs to the CDP-alcohol phosphatidyltransferase class-I family.</text>
</comment>
<dbReference type="STRING" id="1399147.P618_200160"/>
<evidence type="ECO:0000256" key="16">
    <source>
        <dbReference type="SAM" id="Phobius"/>
    </source>
</evidence>
<accession>W6TEG7</accession>
<name>W6TEG7_HOLOB</name>
<evidence type="ECO:0000256" key="8">
    <source>
        <dbReference type="ARBA" id="ARBA00022692"/>
    </source>
</evidence>
<keyword evidence="8 16" id="KW-0812">Transmembrane</keyword>
<evidence type="ECO:0000256" key="4">
    <source>
        <dbReference type="ARBA" id="ARBA00013170"/>
    </source>
</evidence>
<evidence type="ECO:0000313" key="18">
    <source>
        <dbReference type="Proteomes" id="UP000019112"/>
    </source>
</evidence>
<dbReference type="GO" id="GO:0046474">
    <property type="term" value="P:glycerophospholipid biosynthetic process"/>
    <property type="evidence" value="ECO:0007669"/>
    <property type="project" value="TreeGrafter"/>
</dbReference>
<dbReference type="PIRSF" id="PIRSF000847">
    <property type="entry name" value="Phos_ph_gly_syn"/>
    <property type="match status" value="1"/>
</dbReference>
<evidence type="ECO:0000256" key="1">
    <source>
        <dbReference type="ARBA" id="ARBA00004141"/>
    </source>
</evidence>
<evidence type="ECO:0000313" key="17">
    <source>
        <dbReference type="EMBL" id="ETZ07643.1"/>
    </source>
</evidence>
<keyword evidence="13" id="KW-1208">Phospholipid metabolism</keyword>
<dbReference type="InterPro" id="IPR043130">
    <property type="entry name" value="CDP-OH_PTrfase_TM_dom"/>
</dbReference>
<dbReference type="PANTHER" id="PTHR14269:SF11">
    <property type="entry name" value="CDP-DIACYLGLYCEROL--GLYCEROL-3-PHOSPHATE 3-PHOSPHATIDYLTRANSFERASE"/>
    <property type="match status" value="1"/>
</dbReference>
<dbReference type="eggNOG" id="COG0558">
    <property type="taxonomic scope" value="Bacteria"/>
</dbReference>
<dbReference type="GO" id="GO:0016020">
    <property type="term" value="C:membrane"/>
    <property type="evidence" value="ECO:0007669"/>
    <property type="project" value="UniProtKB-SubCell"/>
</dbReference>
<dbReference type="GO" id="GO:0008444">
    <property type="term" value="F:CDP-diacylglycerol-glycerol-3-phosphate 3-phosphatidyltransferase activity"/>
    <property type="evidence" value="ECO:0007669"/>
    <property type="project" value="UniProtKB-EC"/>
</dbReference>
<comment type="catalytic activity">
    <reaction evidence="14">
        <text>a CDP-1,2-diacyl-sn-glycerol + sn-glycerol 3-phosphate = a 1,2-diacyl-sn-glycero-3-phospho-(1'-sn-glycero-3'-phosphate) + CMP + H(+)</text>
        <dbReference type="Rhea" id="RHEA:12593"/>
        <dbReference type="ChEBI" id="CHEBI:15378"/>
        <dbReference type="ChEBI" id="CHEBI:57597"/>
        <dbReference type="ChEBI" id="CHEBI:58332"/>
        <dbReference type="ChEBI" id="CHEBI:60110"/>
        <dbReference type="ChEBI" id="CHEBI:60377"/>
        <dbReference type="EC" id="2.7.8.5"/>
    </reaction>
</comment>
<keyword evidence="12" id="KW-0594">Phospholipid biosynthesis</keyword>
<evidence type="ECO:0000256" key="6">
    <source>
        <dbReference type="ARBA" id="ARBA00022516"/>
    </source>
</evidence>
<comment type="caution">
    <text evidence="17">The sequence shown here is derived from an EMBL/GenBank/DDBJ whole genome shotgun (WGS) entry which is preliminary data.</text>
</comment>
<evidence type="ECO:0000256" key="2">
    <source>
        <dbReference type="ARBA" id="ARBA00005042"/>
    </source>
</evidence>
<dbReference type="AlphaFoldDB" id="W6TEG7"/>
<evidence type="ECO:0000256" key="5">
    <source>
        <dbReference type="ARBA" id="ARBA00014944"/>
    </source>
</evidence>
<gene>
    <name evidence="17" type="ORF">P618_200160</name>
</gene>
<keyword evidence="7 15" id="KW-0808">Transferase</keyword>
<dbReference type="EMBL" id="AWTR02000020">
    <property type="protein sequence ID" value="ETZ07643.1"/>
    <property type="molecule type" value="Genomic_DNA"/>
</dbReference>
<evidence type="ECO:0000256" key="3">
    <source>
        <dbReference type="ARBA" id="ARBA00010441"/>
    </source>
</evidence>
<dbReference type="InterPro" id="IPR048254">
    <property type="entry name" value="CDP_ALCOHOL_P_TRANSF_CS"/>
</dbReference>
<dbReference type="Proteomes" id="UP000019112">
    <property type="component" value="Unassembled WGS sequence"/>
</dbReference>
<dbReference type="Gene3D" id="1.20.120.1760">
    <property type="match status" value="1"/>
</dbReference>
<evidence type="ECO:0000256" key="15">
    <source>
        <dbReference type="RuleBase" id="RU003750"/>
    </source>
</evidence>
<keyword evidence="18" id="KW-1185">Reference proteome</keyword>
<proteinExistence type="inferred from homology"/>
<evidence type="ECO:0000256" key="14">
    <source>
        <dbReference type="ARBA" id="ARBA00048586"/>
    </source>
</evidence>
<dbReference type="InterPro" id="IPR000462">
    <property type="entry name" value="CDP-OH_P_trans"/>
</dbReference>
<comment type="pathway">
    <text evidence="2">Phospholipid metabolism; phosphatidylglycerol biosynthesis; phosphatidylglycerol from CDP-diacylglycerol: step 1/2.</text>
</comment>
<evidence type="ECO:0000256" key="13">
    <source>
        <dbReference type="ARBA" id="ARBA00023264"/>
    </source>
</evidence>
<comment type="subcellular location">
    <subcellularLocation>
        <location evidence="1">Membrane</location>
        <topology evidence="1">Multi-pass membrane protein</topology>
    </subcellularLocation>
</comment>
<evidence type="ECO:0000256" key="7">
    <source>
        <dbReference type="ARBA" id="ARBA00022679"/>
    </source>
</evidence>
<dbReference type="Pfam" id="PF01066">
    <property type="entry name" value="CDP-OH_P_transf"/>
    <property type="match status" value="1"/>
</dbReference>
<dbReference type="InterPro" id="IPR004570">
    <property type="entry name" value="Phosphatidylglycerol_P_synth"/>
</dbReference>
<keyword evidence="11 16" id="KW-0472">Membrane</keyword>
<feature type="transmembrane region" description="Helical" evidence="16">
    <location>
        <begin position="45"/>
        <end position="66"/>
    </location>
</feature>
<dbReference type="PANTHER" id="PTHR14269">
    <property type="entry name" value="CDP-DIACYLGLYCEROL--GLYCEROL-3-PHOSPHATE 3-PHOSPHATIDYLTRANSFERASE-RELATED"/>
    <property type="match status" value="1"/>
</dbReference>
<evidence type="ECO:0000256" key="9">
    <source>
        <dbReference type="ARBA" id="ARBA00022989"/>
    </source>
</evidence>
<keyword evidence="10" id="KW-0443">Lipid metabolism</keyword>
<feature type="transmembrane region" description="Helical" evidence="16">
    <location>
        <begin position="162"/>
        <end position="183"/>
    </location>
</feature>
<feature type="transmembrane region" description="Helical" evidence="16">
    <location>
        <begin position="21"/>
        <end position="39"/>
    </location>
</feature>
<organism evidence="17 18">
    <name type="scientific">Holospora obtusa F1</name>
    <dbReference type="NCBI Taxonomy" id="1399147"/>
    <lineage>
        <taxon>Bacteria</taxon>
        <taxon>Pseudomonadati</taxon>
        <taxon>Pseudomonadota</taxon>
        <taxon>Alphaproteobacteria</taxon>
        <taxon>Holosporales</taxon>
        <taxon>Holosporaceae</taxon>
        <taxon>Holospora</taxon>
    </lineage>
</organism>
<evidence type="ECO:0000256" key="10">
    <source>
        <dbReference type="ARBA" id="ARBA00023098"/>
    </source>
</evidence>
<reference evidence="17 18" key="1">
    <citation type="journal article" date="2014" name="FEMS Microbiol. Lett.">
        <title>Draft genome sequences of three Holospora species (Holospora obtusa, Holospora undulata, and Holospora elegans), endonuclear symbiotic bacteria of the ciliate Paramecium caudatum.</title>
        <authorList>
            <person name="Dohra H."/>
            <person name="Tanaka K."/>
            <person name="Suzuki T."/>
            <person name="Fujishima M."/>
            <person name="Suzuki H."/>
        </authorList>
    </citation>
    <scope>NUCLEOTIDE SEQUENCE [LARGE SCALE GENOMIC DNA]</scope>
    <source>
        <strain evidence="17 18">F1</strain>
    </source>
</reference>
<keyword evidence="9 16" id="KW-1133">Transmembrane helix</keyword>
<protein>
    <recommendedName>
        <fullName evidence="5">CDP-diacylglycerol--glycerol-3-phosphate 3-phosphatidyltransferase</fullName>
        <ecNumber evidence="4">2.7.8.5</ecNumber>
    </recommendedName>
</protein>
<keyword evidence="6" id="KW-0444">Lipid biosynthesis</keyword>
<sequence>MNNTYQGLPVKRKNNLWMIPNLISLLRIVLTPVICFLLLTQDTRARSYAFIIFIMACLTDYADGYIARQQQKVSQFGMVLDPFADKCLMSSLSFTLMYAQFCDLTKFLCLSFMMLRDTAVSTLRSFAGHQRIPVHSHAKIKTTLQMMGMAAMIFPHAGGSSMASWLLFSSCVISLYTGGLYFFQAFKRF</sequence>
<dbReference type="InterPro" id="IPR050324">
    <property type="entry name" value="CDP-alcohol_PTase-I"/>
</dbReference>